<dbReference type="PRINTS" id="PR00598">
    <property type="entry name" value="HTHMARR"/>
</dbReference>
<evidence type="ECO:0000313" key="6">
    <source>
        <dbReference type="Proteomes" id="UP001156641"/>
    </source>
</evidence>
<protein>
    <recommendedName>
        <fullName evidence="4">HTH marR-type domain-containing protein</fullName>
    </recommendedName>
</protein>
<dbReference type="InterPro" id="IPR000835">
    <property type="entry name" value="HTH_MarR-typ"/>
</dbReference>
<dbReference type="Proteomes" id="UP001156641">
    <property type="component" value="Unassembled WGS sequence"/>
</dbReference>
<accession>A0ABQ6A5J9</accession>
<organism evidence="5 6">
    <name type="scientific">Acidocella aquatica</name>
    <dbReference type="NCBI Taxonomy" id="1922313"/>
    <lineage>
        <taxon>Bacteria</taxon>
        <taxon>Pseudomonadati</taxon>
        <taxon>Pseudomonadota</taxon>
        <taxon>Alphaproteobacteria</taxon>
        <taxon>Acetobacterales</taxon>
        <taxon>Acidocellaceae</taxon>
        <taxon>Acidocella</taxon>
    </lineage>
</organism>
<keyword evidence="1" id="KW-0805">Transcription regulation</keyword>
<dbReference type="Gene3D" id="1.10.10.10">
    <property type="entry name" value="Winged helix-like DNA-binding domain superfamily/Winged helix DNA-binding domain"/>
    <property type="match status" value="1"/>
</dbReference>
<dbReference type="PROSITE" id="PS50995">
    <property type="entry name" value="HTH_MARR_2"/>
    <property type="match status" value="1"/>
</dbReference>
<name>A0ABQ6A5J9_9PROT</name>
<evidence type="ECO:0000256" key="2">
    <source>
        <dbReference type="ARBA" id="ARBA00023125"/>
    </source>
</evidence>
<keyword evidence="6" id="KW-1185">Reference proteome</keyword>
<dbReference type="PANTHER" id="PTHR33164">
    <property type="entry name" value="TRANSCRIPTIONAL REGULATOR, MARR FAMILY"/>
    <property type="match status" value="1"/>
</dbReference>
<comment type="caution">
    <text evidence="5">The sequence shown here is derived from an EMBL/GenBank/DDBJ whole genome shotgun (WGS) entry which is preliminary data.</text>
</comment>
<dbReference type="SUPFAM" id="SSF46785">
    <property type="entry name" value="Winged helix' DNA-binding domain"/>
    <property type="match status" value="1"/>
</dbReference>
<evidence type="ECO:0000313" key="5">
    <source>
        <dbReference type="EMBL" id="GLR65493.1"/>
    </source>
</evidence>
<proteinExistence type="predicted"/>
<dbReference type="InterPro" id="IPR036388">
    <property type="entry name" value="WH-like_DNA-bd_sf"/>
</dbReference>
<dbReference type="InterPro" id="IPR036390">
    <property type="entry name" value="WH_DNA-bd_sf"/>
</dbReference>
<evidence type="ECO:0000259" key="4">
    <source>
        <dbReference type="PROSITE" id="PS50995"/>
    </source>
</evidence>
<dbReference type="PANTHER" id="PTHR33164:SF89">
    <property type="entry name" value="MARR FAMILY REGULATORY PROTEIN"/>
    <property type="match status" value="1"/>
</dbReference>
<dbReference type="SMART" id="SM00347">
    <property type="entry name" value="HTH_MARR"/>
    <property type="match status" value="1"/>
</dbReference>
<sequence>MAKTERIPQRDIYDLPDFPSRRTAPYLIQQLARLMATDYHTRVAATGVAPAQAYVLRELWRNEPLSQVEISERLDIGKATVGQSLKRLERAGFIERRRNPEDGRVIMVHLTEKGRGARAPLAAAAVRQVQDIAQVLGAEAARALETQLELLVTEHRNRLKR</sequence>
<keyword evidence="3" id="KW-0804">Transcription</keyword>
<dbReference type="Pfam" id="PF12802">
    <property type="entry name" value="MarR_2"/>
    <property type="match status" value="1"/>
</dbReference>
<reference evidence="6" key="1">
    <citation type="journal article" date="2019" name="Int. J. Syst. Evol. Microbiol.">
        <title>The Global Catalogue of Microorganisms (GCM) 10K type strain sequencing project: providing services to taxonomists for standard genome sequencing and annotation.</title>
        <authorList>
            <consortium name="The Broad Institute Genomics Platform"/>
            <consortium name="The Broad Institute Genome Sequencing Center for Infectious Disease"/>
            <person name="Wu L."/>
            <person name="Ma J."/>
        </authorList>
    </citation>
    <scope>NUCLEOTIDE SEQUENCE [LARGE SCALE GENOMIC DNA]</scope>
    <source>
        <strain evidence="6">NBRC 112502</strain>
    </source>
</reference>
<evidence type="ECO:0000256" key="1">
    <source>
        <dbReference type="ARBA" id="ARBA00023015"/>
    </source>
</evidence>
<dbReference type="InterPro" id="IPR011991">
    <property type="entry name" value="ArsR-like_HTH"/>
</dbReference>
<gene>
    <name evidence="5" type="ORF">GCM10010909_01710</name>
</gene>
<dbReference type="PROSITE" id="PS01117">
    <property type="entry name" value="HTH_MARR_1"/>
    <property type="match status" value="1"/>
</dbReference>
<evidence type="ECO:0000256" key="3">
    <source>
        <dbReference type="ARBA" id="ARBA00023163"/>
    </source>
</evidence>
<dbReference type="CDD" id="cd00090">
    <property type="entry name" value="HTH_ARSR"/>
    <property type="match status" value="1"/>
</dbReference>
<keyword evidence="2" id="KW-0238">DNA-binding</keyword>
<dbReference type="EMBL" id="BSOS01000005">
    <property type="protein sequence ID" value="GLR65493.1"/>
    <property type="molecule type" value="Genomic_DNA"/>
</dbReference>
<dbReference type="InterPro" id="IPR039422">
    <property type="entry name" value="MarR/SlyA-like"/>
</dbReference>
<feature type="domain" description="HTH marR-type" evidence="4">
    <location>
        <begin position="21"/>
        <end position="153"/>
    </location>
</feature>
<dbReference type="InterPro" id="IPR023187">
    <property type="entry name" value="Tscrpt_reg_MarR-type_CS"/>
</dbReference>
<dbReference type="RefSeq" id="WP_284255990.1">
    <property type="nucleotide sequence ID" value="NZ_BSOS01000005.1"/>
</dbReference>